<proteinExistence type="predicted"/>
<protein>
    <submittedName>
        <fullName evidence="2">Uncharacterized protein</fullName>
    </submittedName>
</protein>
<evidence type="ECO:0000313" key="4">
    <source>
        <dbReference type="Proteomes" id="UP000499080"/>
    </source>
</evidence>
<feature type="compositionally biased region" description="Low complexity" evidence="1">
    <location>
        <begin position="118"/>
        <end position="128"/>
    </location>
</feature>
<accession>A0A4Y2NRU7</accession>
<sequence length="159" mass="18458">MRVITTIRKSLEIDVQCLNLIAELCPNYNLEVRCSCKIEFVNGNLQKCYARTKFLDLIVFEHNGEVRTRNRIHLRPNKCSDFAFYKNFTDSEEYSINDAIPESIPTVRPQEPVDEPASDSQSSQESSPYELISRSPDKDPYRTRYGRVVKPPSRYVAKF</sequence>
<evidence type="ECO:0000313" key="3">
    <source>
        <dbReference type="EMBL" id="GBN44956.1"/>
    </source>
</evidence>
<dbReference type="EMBL" id="BGPR01129227">
    <property type="protein sequence ID" value="GBN41563.1"/>
    <property type="molecule type" value="Genomic_DNA"/>
</dbReference>
<comment type="caution">
    <text evidence="2">The sequence shown here is derived from an EMBL/GenBank/DDBJ whole genome shotgun (WGS) entry which is preliminary data.</text>
</comment>
<gene>
    <name evidence="3" type="ORF">AVEN_191540_1</name>
    <name evidence="2" type="ORF">AVEN_223237_1</name>
</gene>
<dbReference type="AlphaFoldDB" id="A0A4Y2NRU7"/>
<name>A0A4Y2NRU7_ARAVE</name>
<dbReference type="EMBL" id="BGPR01010224">
    <property type="protein sequence ID" value="GBN44956.1"/>
    <property type="molecule type" value="Genomic_DNA"/>
</dbReference>
<dbReference type="Proteomes" id="UP000499080">
    <property type="component" value="Unassembled WGS sequence"/>
</dbReference>
<feature type="region of interest" description="Disordered" evidence="1">
    <location>
        <begin position="101"/>
        <end position="159"/>
    </location>
</feature>
<organism evidence="2 4">
    <name type="scientific">Araneus ventricosus</name>
    <name type="common">Orbweaver spider</name>
    <name type="synonym">Epeira ventricosa</name>
    <dbReference type="NCBI Taxonomy" id="182803"/>
    <lineage>
        <taxon>Eukaryota</taxon>
        <taxon>Metazoa</taxon>
        <taxon>Ecdysozoa</taxon>
        <taxon>Arthropoda</taxon>
        <taxon>Chelicerata</taxon>
        <taxon>Arachnida</taxon>
        <taxon>Araneae</taxon>
        <taxon>Araneomorphae</taxon>
        <taxon>Entelegynae</taxon>
        <taxon>Araneoidea</taxon>
        <taxon>Araneidae</taxon>
        <taxon>Araneus</taxon>
    </lineage>
</organism>
<evidence type="ECO:0000313" key="2">
    <source>
        <dbReference type="EMBL" id="GBN41563.1"/>
    </source>
</evidence>
<evidence type="ECO:0000256" key="1">
    <source>
        <dbReference type="SAM" id="MobiDB-lite"/>
    </source>
</evidence>
<keyword evidence="4" id="KW-1185">Reference proteome</keyword>
<reference evidence="2 4" key="1">
    <citation type="journal article" date="2019" name="Sci. Rep.">
        <title>Orb-weaving spider Araneus ventricosus genome elucidates the spidroin gene catalogue.</title>
        <authorList>
            <person name="Kono N."/>
            <person name="Nakamura H."/>
            <person name="Ohtoshi R."/>
            <person name="Moran D.A.P."/>
            <person name="Shinohara A."/>
            <person name="Yoshida Y."/>
            <person name="Fujiwara M."/>
            <person name="Mori M."/>
            <person name="Tomita M."/>
            <person name="Arakawa K."/>
        </authorList>
    </citation>
    <scope>NUCLEOTIDE SEQUENCE [LARGE SCALE GENOMIC DNA]</scope>
</reference>